<reference evidence="8" key="1">
    <citation type="submission" date="2020-09" db="EMBL/GenBank/DDBJ databases">
        <title>Brevundimonas sp. LVF2 isolated from a puddle in Goettingen, Germany.</title>
        <authorList>
            <person name="Friedrich I."/>
            <person name="Klassen A."/>
            <person name="Hannes N."/>
            <person name="Schneider D."/>
            <person name="Hertel R."/>
            <person name="Daniel R."/>
        </authorList>
    </citation>
    <scope>NUCLEOTIDE SEQUENCE</scope>
    <source>
        <strain evidence="8">LVF2</strain>
    </source>
</reference>
<feature type="modified residue" description="4-aspartylphosphate" evidence="4">
    <location>
        <position position="51"/>
    </location>
</feature>
<evidence type="ECO:0000256" key="2">
    <source>
        <dbReference type="ARBA" id="ARBA00023012"/>
    </source>
</evidence>
<feature type="domain" description="Response regulatory" evidence="6">
    <location>
        <begin position="2"/>
        <end position="117"/>
    </location>
</feature>
<keyword evidence="1 4" id="KW-0597">Phosphoprotein</keyword>
<keyword evidence="9" id="KW-1185">Reference proteome</keyword>
<dbReference type="PANTHER" id="PTHR48111:SF40">
    <property type="entry name" value="PHOSPHATE REGULON TRANSCRIPTIONAL REGULATORY PROTEIN PHOB"/>
    <property type="match status" value="1"/>
</dbReference>
<evidence type="ECO:0000256" key="3">
    <source>
        <dbReference type="ARBA" id="ARBA00023125"/>
    </source>
</evidence>
<dbReference type="InterPro" id="IPR036388">
    <property type="entry name" value="WH-like_DNA-bd_sf"/>
</dbReference>
<proteinExistence type="predicted"/>
<evidence type="ECO:0000256" key="4">
    <source>
        <dbReference type="PROSITE-ProRule" id="PRU00169"/>
    </source>
</evidence>
<dbReference type="Pfam" id="PF00072">
    <property type="entry name" value="Response_reg"/>
    <property type="match status" value="1"/>
</dbReference>
<dbReference type="Gene3D" id="6.10.250.690">
    <property type="match status" value="1"/>
</dbReference>
<keyword evidence="3 5" id="KW-0238">DNA-binding</keyword>
<evidence type="ECO:0000256" key="1">
    <source>
        <dbReference type="ARBA" id="ARBA00022553"/>
    </source>
</evidence>
<dbReference type="InterPro" id="IPR001789">
    <property type="entry name" value="Sig_transdc_resp-reg_receiver"/>
</dbReference>
<evidence type="ECO:0000313" key="9">
    <source>
        <dbReference type="Proteomes" id="UP000663918"/>
    </source>
</evidence>
<name>A0A975C1X4_9CAUL</name>
<dbReference type="AlphaFoldDB" id="A0A975C1X4"/>
<dbReference type="PANTHER" id="PTHR48111">
    <property type="entry name" value="REGULATOR OF RPOS"/>
    <property type="match status" value="1"/>
</dbReference>
<dbReference type="GO" id="GO:0000156">
    <property type="term" value="F:phosphorelay response regulator activity"/>
    <property type="evidence" value="ECO:0007669"/>
    <property type="project" value="TreeGrafter"/>
</dbReference>
<evidence type="ECO:0000313" key="8">
    <source>
        <dbReference type="EMBL" id="QTC89841.1"/>
    </source>
</evidence>
<dbReference type="EMBL" id="CP062222">
    <property type="protein sequence ID" value="QTC89841.1"/>
    <property type="molecule type" value="Genomic_DNA"/>
</dbReference>
<dbReference type="GO" id="GO:0006355">
    <property type="term" value="P:regulation of DNA-templated transcription"/>
    <property type="evidence" value="ECO:0007669"/>
    <property type="project" value="InterPro"/>
</dbReference>
<dbReference type="Proteomes" id="UP000663918">
    <property type="component" value="Chromosome"/>
</dbReference>
<organism evidence="8 9">
    <name type="scientific">Brevundimonas goettingensis</name>
    <dbReference type="NCBI Taxonomy" id="2774190"/>
    <lineage>
        <taxon>Bacteria</taxon>
        <taxon>Pseudomonadati</taxon>
        <taxon>Pseudomonadota</taxon>
        <taxon>Alphaproteobacteria</taxon>
        <taxon>Caulobacterales</taxon>
        <taxon>Caulobacteraceae</taxon>
        <taxon>Brevundimonas</taxon>
    </lineage>
</organism>
<dbReference type="KEGG" id="bgoe:IFJ75_11065"/>
<dbReference type="Gene3D" id="3.40.50.2300">
    <property type="match status" value="1"/>
</dbReference>
<sequence length="241" mass="26050">MKVAALDDDPVQLELILDTLSEAGLQGSGFSRANGLLSALRRETFDLLVLDWQLPDRSGLEVIRWAHSNLTPPPPILLVTSRSDDSDVVEGLGAGADDFLTKPVSRPVLKARIHALLRRAYGAPEAQALETHGHVVLDPATATATANGAPVSLTAKEFAVALTLFRNLNRALSRSYLLDSVWGSDPDLNSRTLDMHISRVRSKLNLRPDAGFRLAPVYSYGYRLERIEAAASTVGTADGET</sequence>
<feature type="DNA-binding region" description="OmpR/PhoB-type" evidence="5">
    <location>
        <begin position="127"/>
        <end position="226"/>
    </location>
</feature>
<evidence type="ECO:0000259" key="6">
    <source>
        <dbReference type="PROSITE" id="PS50110"/>
    </source>
</evidence>
<evidence type="ECO:0000256" key="5">
    <source>
        <dbReference type="PROSITE-ProRule" id="PRU01091"/>
    </source>
</evidence>
<evidence type="ECO:0000259" key="7">
    <source>
        <dbReference type="PROSITE" id="PS51755"/>
    </source>
</evidence>
<feature type="domain" description="OmpR/PhoB-type" evidence="7">
    <location>
        <begin position="127"/>
        <end position="226"/>
    </location>
</feature>
<accession>A0A975C1X4</accession>
<dbReference type="PROSITE" id="PS50110">
    <property type="entry name" value="RESPONSE_REGULATORY"/>
    <property type="match status" value="1"/>
</dbReference>
<dbReference type="SUPFAM" id="SSF52172">
    <property type="entry name" value="CheY-like"/>
    <property type="match status" value="1"/>
</dbReference>
<dbReference type="GO" id="GO:0000976">
    <property type="term" value="F:transcription cis-regulatory region binding"/>
    <property type="evidence" value="ECO:0007669"/>
    <property type="project" value="TreeGrafter"/>
</dbReference>
<dbReference type="InterPro" id="IPR011006">
    <property type="entry name" value="CheY-like_superfamily"/>
</dbReference>
<dbReference type="GO" id="GO:0032993">
    <property type="term" value="C:protein-DNA complex"/>
    <property type="evidence" value="ECO:0007669"/>
    <property type="project" value="TreeGrafter"/>
</dbReference>
<dbReference type="SMART" id="SM00862">
    <property type="entry name" value="Trans_reg_C"/>
    <property type="match status" value="1"/>
</dbReference>
<keyword evidence="2" id="KW-0902">Two-component regulatory system</keyword>
<dbReference type="Gene3D" id="1.10.10.10">
    <property type="entry name" value="Winged helix-like DNA-binding domain superfamily/Winged helix DNA-binding domain"/>
    <property type="match status" value="1"/>
</dbReference>
<dbReference type="PROSITE" id="PS51755">
    <property type="entry name" value="OMPR_PHOB"/>
    <property type="match status" value="1"/>
</dbReference>
<dbReference type="InterPro" id="IPR039420">
    <property type="entry name" value="WalR-like"/>
</dbReference>
<dbReference type="RefSeq" id="WP_207868159.1">
    <property type="nucleotide sequence ID" value="NZ_CP062222.1"/>
</dbReference>
<gene>
    <name evidence="8" type="ORF">IFJ75_11065</name>
</gene>
<dbReference type="InterPro" id="IPR001867">
    <property type="entry name" value="OmpR/PhoB-type_DNA-bd"/>
</dbReference>
<dbReference type="Pfam" id="PF00486">
    <property type="entry name" value="Trans_reg_C"/>
    <property type="match status" value="1"/>
</dbReference>
<dbReference type="SMART" id="SM00448">
    <property type="entry name" value="REC"/>
    <property type="match status" value="1"/>
</dbReference>
<dbReference type="GO" id="GO:0005829">
    <property type="term" value="C:cytosol"/>
    <property type="evidence" value="ECO:0007669"/>
    <property type="project" value="TreeGrafter"/>
</dbReference>
<protein>
    <submittedName>
        <fullName evidence="8">Response regulator transcription factor</fullName>
    </submittedName>
</protein>
<dbReference type="CDD" id="cd00383">
    <property type="entry name" value="trans_reg_C"/>
    <property type="match status" value="1"/>
</dbReference>